<dbReference type="CDD" id="cd03362">
    <property type="entry name" value="TOPRIM_TopoIA_TopoIII"/>
    <property type="match status" value="1"/>
</dbReference>
<dbReference type="PROSITE" id="PS00396">
    <property type="entry name" value="TOPO_IA_1"/>
    <property type="match status" value="1"/>
</dbReference>
<feature type="domain" description="Topo IA-type catalytic" evidence="15">
    <location>
        <begin position="155"/>
        <end position="609"/>
    </location>
</feature>
<evidence type="ECO:0000256" key="3">
    <source>
        <dbReference type="ARBA" id="ARBA00012891"/>
    </source>
</evidence>
<dbReference type="AlphaFoldDB" id="A0A6J4T3I4"/>
<dbReference type="GO" id="GO:0046872">
    <property type="term" value="F:metal ion binding"/>
    <property type="evidence" value="ECO:0007669"/>
    <property type="project" value="UniProtKB-KW"/>
</dbReference>
<dbReference type="Gene3D" id="2.70.20.10">
    <property type="entry name" value="Topoisomerase I, domain 3"/>
    <property type="match status" value="1"/>
</dbReference>
<dbReference type="Gene3D" id="3.40.50.140">
    <property type="match status" value="1"/>
</dbReference>
<gene>
    <name evidence="16" type="ORF">AVDCRST_MAG69-2554</name>
</gene>
<feature type="region of interest" description="Disordered" evidence="13">
    <location>
        <begin position="450"/>
        <end position="497"/>
    </location>
</feature>
<dbReference type="GO" id="GO:0043597">
    <property type="term" value="C:cytoplasmic replication fork"/>
    <property type="evidence" value="ECO:0007669"/>
    <property type="project" value="TreeGrafter"/>
</dbReference>
<organism evidence="16">
    <name type="scientific">uncultured Solirubrobacteraceae bacterium</name>
    <dbReference type="NCBI Taxonomy" id="1162706"/>
    <lineage>
        <taxon>Bacteria</taxon>
        <taxon>Bacillati</taxon>
        <taxon>Actinomycetota</taxon>
        <taxon>Thermoleophilia</taxon>
        <taxon>Solirubrobacterales</taxon>
        <taxon>Solirubrobacteraceae</taxon>
        <taxon>environmental samples</taxon>
    </lineage>
</organism>
<proteinExistence type="inferred from homology"/>
<dbReference type="InterPro" id="IPR003602">
    <property type="entry name" value="Topo_IA_DNA-bd_dom"/>
</dbReference>
<dbReference type="GO" id="GO:0003917">
    <property type="term" value="F:DNA topoisomerase type I (single strand cut, ATP-independent) activity"/>
    <property type="evidence" value="ECO:0007669"/>
    <property type="project" value="UniProtKB-EC"/>
</dbReference>
<evidence type="ECO:0000256" key="7">
    <source>
        <dbReference type="ARBA" id="ARBA00023125"/>
    </source>
</evidence>
<evidence type="ECO:0000256" key="9">
    <source>
        <dbReference type="ARBA" id="ARBA00030003"/>
    </source>
</evidence>
<dbReference type="InterPro" id="IPR013824">
    <property type="entry name" value="Topo_IA_cen_sub1"/>
</dbReference>
<name>A0A6J4T3I4_9ACTN</name>
<evidence type="ECO:0000259" key="14">
    <source>
        <dbReference type="PROSITE" id="PS50880"/>
    </source>
</evidence>
<dbReference type="PROSITE" id="PS50880">
    <property type="entry name" value="TOPRIM"/>
    <property type="match status" value="1"/>
</dbReference>
<evidence type="ECO:0000256" key="2">
    <source>
        <dbReference type="ARBA" id="ARBA00009446"/>
    </source>
</evidence>
<dbReference type="PROSITE" id="PS52039">
    <property type="entry name" value="TOPO_IA_2"/>
    <property type="match status" value="1"/>
</dbReference>
<keyword evidence="7" id="KW-0238">DNA-binding</keyword>
<dbReference type="Gene3D" id="1.10.460.10">
    <property type="entry name" value="Topoisomerase I, domain 2"/>
    <property type="match status" value="1"/>
</dbReference>
<comment type="similarity">
    <text evidence="2">Belongs to the type IA topoisomerase family.</text>
</comment>
<keyword evidence="6" id="KW-0799">Topoisomerase</keyword>
<feature type="compositionally biased region" description="Basic and acidic residues" evidence="13">
    <location>
        <begin position="480"/>
        <end position="497"/>
    </location>
</feature>
<dbReference type="CDD" id="cd00186">
    <property type="entry name" value="TOP1Ac"/>
    <property type="match status" value="1"/>
</dbReference>
<dbReference type="SUPFAM" id="SSF56712">
    <property type="entry name" value="Prokaryotic type I DNA topoisomerase"/>
    <property type="match status" value="1"/>
</dbReference>
<dbReference type="Gene3D" id="1.10.290.10">
    <property type="entry name" value="Topoisomerase I, domain 4"/>
    <property type="match status" value="1"/>
</dbReference>
<dbReference type="SMART" id="SM00436">
    <property type="entry name" value="TOP1Bc"/>
    <property type="match status" value="1"/>
</dbReference>
<dbReference type="GO" id="GO:0006265">
    <property type="term" value="P:DNA topological change"/>
    <property type="evidence" value="ECO:0007669"/>
    <property type="project" value="InterPro"/>
</dbReference>
<dbReference type="EMBL" id="CADCVP010000274">
    <property type="protein sequence ID" value="CAA9512288.1"/>
    <property type="molecule type" value="Genomic_DNA"/>
</dbReference>
<evidence type="ECO:0000256" key="11">
    <source>
        <dbReference type="ARBA" id="ARBA00032235"/>
    </source>
</evidence>
<dbReference type="InterPro" id="IPR013826">
    <property type="entry name" value="Topo_IA_cen_sub3"/>
</dbReference>
<dbReference type="PRINTS" id="PR00417">
    <property type="entry name" value="PRTPISMRASEI"/>
</dbReference>
<evidence type="ECO:0000313" key="16">
    <source>
        <dbReference type="EMBL" id="CAA9512288.1"/>
    </source>
</evidence>
<evidence type="ECO:0000256" key="6">
    <source>
        <dbReference type="ARBA" id="ARBA00023029"/>
    </source>
</evidence>
<evidence type="ECO:0000256" key="1">
    <source>
        <dbReference type="ARBA" id="ARBA00000213"/>
    </source>
</evidence>
<dbReference type="SMART" id="SM00493">
    <property type="entry name" value="TOPRIM"/>
    <property type="match status" value="1"/>
</dbReference>
<dbReference type="Pfam" id="PF01131">
    <property type="entry name" value="Topoisom_bac"/>
    <property type="match status" value="1"/>
</dbReference>
<evidence type="ECO:0000256" key="8">
    <source>
        <dbReference type="ARBA" id="ARBA00023235"/>
    </source>
</evidence>
<evidence type="ECO:0000259" key="15">
    <source>
        <dbReference type="PROSITE" id="PS52039"/>
    </source>
</evidence>
<dbReference type="GO" id="GO:0003677">
    <property type="term" value="F:DNA binding"/>
    <property type="evidence" value="ECO:0007669"/>
    <property type="project" value="UniProtKB-KW"/>
</dbReference>
<dbReference type="InterPro" id="IPR000380">
    <property type="entry name" value="Topo_IA"/>
</dbReference>
<keyword evidence="8 16" id="KW-0413">Isomerase</keyword>
<sequence>MPKTLVIAEKPSVGRDLARVLPGSFTKHEGFLESEEHIVTWAVGHLVQLAEPETYDDRFKKWRMADLPIVPDDFRLEVRDERSRKQLSVIQKLLKNPEVDLVINACDAGREGELIFAWLYEKAKATKPVQRLWLQSMTSAAIKRAFEDLRPAEELAKLEQAARSRSEADWIVGMNATRAATIRLRSSFDGAVSLGRVQTPTLAILARREEEIRAFKPEPYWLVDATFATQTGEPGRRYAGRYHAGSKPRLASVEEAEAIVAAVTGQTGEITRLERSTKRERSPLLYDLTSLQREANTRFGFSARRTLAAAQRLYEEHKALTYPRTNSRFLPSDMVADIKPTAEMVGRQPAYARAAAFVGALDLLPLGRVVNDAKVTDHHAIIPTRSEHVVDKMSDDDKRIFDLVARRFLAVFHPEAVFENTRLDTTVAGHVFRTSGRVLLEPGWRGVYGEGFEEPRTGTSEEEDTAEQQLPKLEQGEGVDTEKVGSERKETKPPRRYSDASLLGAMETAGKLVDDDELREAMKDSGIGTPATRAAIIERLIDVGYIEREGRALVCTEKGLNVVRLLDGHPLTSPGLTGDWENRLSRIEHGEDSREGFMRDIASFADETVRVLDTKLKDVRIPRANLGPCRVCGRDIVENRKGYSCWSREDPGCGFVIWKSKAGKTLPAVVVRELIATGRTEKPVTGFKGRSGKSFRARLALMQTPEGKWRVEFDEPWAREGVKPPDAEAEEATASAAAPEEAAASAAA</sequence>
<feature type="region of interest" description="Disordered" evidence="13">
    <location>
        <begin position="719"/>
        <end position="748"/>
    </location>
</feature>
<evidence type="ECO:0000256" key="12">
    <source>
        <dbReference type="ARBA" id="ARBA00032877"/>
    </source>
</evidence>
<dbReference type="InterPro" id="IPR025589">
    <property type="entry name" value="Toprim_C_rpt"/>
</dbReference>
<dbReference type="InterPro" id="IPR006171">
    <property type="entry name" value="TOPRIM_dom"/>
</dbReference>
<dbReference type="PANTHER" id="PTHR11390">
    <property type="entry name" value="PROKARYOTIC DNA TOPOISOMERASE"/>
    <property type="match status" value="1"/>
</dbReference>
<keyword evidence="5" id="KW-0460">Magnesium</keyword>
<dbReference type="InterPro" id="IPR013497">
    <property type="entry name" value="Topo_IA_cen"/>
</dbReference>
<evidence type="ECO:0000256" key="4">
    <source>
        <dbReference type="ARBA" id="ARBA00022723"/>
    </source>
</evidence>
<evidence type="ECO:0000256" key="5">
    <source>
        <dbReference type="ARBA" id="ARBA00022842"/>
    </source>
</evidence>
<dbReference type="InterPro" id="IPR005738">
    <property type="entry name" value="TopoIII"/>
</dbReference>
<dbReference type="InterPro" id="IPR023406">
    <property type="entry name" value="Topo_IA_AS"/>
</dbReference>
<accession>A0A6J4T3I4</accession>
<dbReference type="PANTHER" id="PTHR11390:SF21">
    <property type="entry name" value="DNA TOPOISOMERASE 3-ALPHA"/>
    <property type="match status" value="1"/>
</dbReference>
<dbReference type="EC" id="5.6.2.1" evidence="3"/>
<dbReference type="SMART" id="SM00437">
    <property type="entry name" value="TOP1Ac"/>
    <property type="match status" value="1"/>
</dbReference>
<dbReference type="NCBIfam" id="NF005829">
    <property type="entry name" value="PRK07726.1"/>
    <property type="match status" value="1"/>
</dbReference>
<comment type="catalytic activity">
    <reaction evidence="1">
        <text>ATP-independent breakage of single-stranded DNA, followed by passage and rejoining.</text>
        <dbReference type="EC" id="5.6.2.1"/>
    </reaction>
</comment>
<keyword evidence="4" id="KW-0479">Metal-binding</keyword>
<dbReference type="InterPro" id="IPR034144">
    <property type="entry name" value="TOPRIM_TopoIII"/>
</dbReference>
<feature type="compositionally biased region" description="Low complexity" evidence="13">
    <location>
        <begin position="732"/>
        <end position="748"/>
    </location>
</feature>
<dbReference type="InterPro" id="IPR003601">
    <property type="entry name" value="Topo_IA_2"/>
</dbReference>
<dbReference type="Pfam" id="PF13342">
    <property type="entry name" value="Toprim_Crpt"/>
    <property type="match status" value="1"/>
</dbReference>
<feature type="domain" description="Toprim" evidence="14">
    <location>
        <begin position="3"/>
        <end position="138"/>
    </location>
</feature>
<evidence type="ECO:0000256" key="13">
    <source>
        <dbReference type="SAM" id="MobiDB-lite"/>
    </source>
</evidence>
<dbReference type="GO" id="GO:0006281">
    <property type="term" value="P:DNA repair"/>
    <property type="evidence" value="ECO:0007669"/>
    <property type="project" value="TreeGrafter"/>
</dbReference>
<dbReference type="GO" id="GO:0006310">
    <property type="term" value="P:DNA recombination"/>
    <property type="evidence" value="ECO:0007669"/>
    <property type="project" value="TreeGrafter"/>
</dbReference>
<dbReference type="InterPro" id="IPR013825">
    <property type="entry name" value="Topo_IA_cen_sub2"/>
</dbReference>
<reference evidence="16" key="1">
    <citation type="submission" date="2020-02" db="EMBL/GenBank/DDBJ databases">
        <authorList>
            <person name="Meier V. D."/>
        </authorList>
    </citation>
    <scope>NUCLEOTIDE SEQUENCE</scope>
    <source>
        <strain evidence="16">AVDCRST_MAG69</strain>
    </source>
</reference>
<dbReference type="NCBIfam" id="TIGR01056">
    <property type="entry name" value="topB"/>
    <property type="match status" value="1"/>
</dbReference>
<evidence type="ECO:0000256" key="10">
    <source>
        <dbReference type="ARBA" id="ARBA00031985"/>
    </source>
</evidence>
<protein>
    <recommendedName>
        <fullName evidence="3">DNA topoisomerase</fullName>
        <ecNumber evidence="3">5.6.2.1</ecNumber>
    </recommendedName>
    <alternativeName>
        <fullName evidence="12">Omega-protein</fullName>
    </alternativeName>
    <alternativeName>
        <fullName evidence="11">Relaxing enzyme</fullName>
    </alternativeName>
    <alternativeName>
        <fullName evidence="9">Swivelase</fullName>
    </alternativeName>
    <alternativeName>
        <fullName evidence="10">Untwisting enzyme</fullName>
    </alternativeName>
</protein>
<dbReference type="InterPro" id="IPR023405">
    <property type="entry name" value="Topo_IA_core_domain"/>
</dbReference>
<dbReference type="Pfam" id="PF01751">
    <property type="entry name" value="Toprim"/>
    <property type="match status" value="1"/>
</dbReference>